<dbReference type="InterPro" id="IPR024072">
    <property type="entry name" value="DHFR-like_dom_sf"/>
</dbReference>
<evidence type="ECO:0000259" key="10">
    <source>
        <dbReference type="PROSITE" id="PS51330"/>
    </source>
</evidence>
<dbReference type="PRINTS" id="PR00070">
    <property type="entry name" value="DHFR"/>
</dbReference>
<dbReference type="Gene3D" id="3.40.430.10">
    <property type="entry name" value="Dihydrofolate Reductase, subunit A"/>
    <property type="match status" value="1"/>
</dbReference>
<dbReference type="Proteomes" id="UP001595692">
    <property type="component" value="Unassembled WGS sequence"/>
</dbReference>
<keyword evidence="12" id="KW-1185">Reference proteome</keyword>
<evidence type="ECO:0000256" key="4">
    <source>
        <dbReference type="ARBA" id="ARBA00022563"/>
    </source>
</evidence>
<comment type="pathway">
    <text evidence="1 8">Cofactor biosynthesis; tetrahydrofolate biosynthesis; 5,6,7,8-tetrahydrofolate from 7,8-dihydrofolate: step 1/1.</text>
</comment>
<evidence type="ECO:0000256" key="6">
    <source>
        <dbReference type="ARBA" id="ARBA00023002"/>
    </source>
</evidence>
<sequence>MLISLIVAMAHGRVIGANNQMPWHMPADLRHFKQMTLGKPVIMGRRTYESIGRPLPGRRNLVISRQPAWSADGVECCPSLDAALHAVQGGAEVMIIGGGQLYREALPRADRLYLTHIDLQVEGDTWFPDYLAAGDEWRVLSREHHPADEHNPYPYCFEILARAGVQA</sequence>
<evidence type="ECO:0000256" key="2">
    <source>
        <dbReference type="ARBA" id="ARBA00009539"/>
    </source>
</evidence>
<accession>A0ABV8CLZ9</accession>
<keyword evidence="4 8" id="KW-0554">One-carbon metabolism</keyword>
<evidence type="ECO:0000313" key="11">
    <source>
        <dbReference type="EMBL" id="MFC3913124.1"/>
    </source>
</evidence>
<dbReference type="InterPro" id="IPR001796">
    <property type="entry name" value="DHFR_dom"/>
</dbReference>
<comment type="function">
    <text evidence="7 8">Key enzyme in folate metabolism. Catalyzes an essential reaction for de novo glycine and purine synthesis, and for DNA precursor synthesis.</text>
</comment>
<protein>
    <recommendedName>
        <fullName evidence="3 8">Dihydrofolate reductase</fullName>
        <ecNumber evidence="3 8">1.5.1.3</ecNumber>
    </recommendedName>
</protein>
<dbReference type="InterPro" id="IPR012259">
    <property type="entry name" value="DHFR"/>
</dbReference>
<name>A0ABV8CLZ9_9GAMM</name>
<comment type="caution">
    <text evidence="11">The sequence shown here is derived from an EMBL/GenBank/DDBJ whole genome shotgun (WGS) entry which is preliminary data.</text>
</comment>
<evidence type="ECO:0000313" key="12">
    <source>
        <dbReference type="Proteomes" id="UP001595692"/>
    </source>
</evidence>
<dbReference type="SUPFAM" id="SSF53597">
    <property type="entry name" value="Dihydrofolate reductase-like"/>
    <property type="match status" value="1"/>
</dbReference>
<evidence type="ECO:0000256" key="8">
    <source>
        <dbReference type="PIRNR" id="PIRNR000194"/>
    </source>
</evidence>
<dbReference type="EMBL" id="JBHSAF010000006">
    <property type="protein sequence ID" value="MFC3913124.1"/>
    <property type="molecule type" value="Genomic_DNA"/>
</dbReference>
<dbReference type="PROSITE" id="PS51330">
    <property type="entry name" value="DHFR_2"/>
    <property type="match status" value="1"/>
</dbReference>
<dbReference type="PIRSF" id="PIRSF000194">
    <property type="entry name" value="DHFR"/>
    <property type="match status" value="1"/>
</dbReference>
<keyword evidence="6 8" id="KW-0560">Oxidoreductase</keyword>
<feature type="domain" description="DHFR" evidence="10">
    <location>
        <begin position="2"/>
        <end position="162"/>
    </location>
</feature>
<dbReference type="PANTHER" id="PTHR48069">
    <property type="entry name" value="DIHYDROFOLATE REDUCTASE"/>
    <property type="match status" value="1"/>
</dbReference>
<reference evidence="12" key="1">
    <citation type="journal article" date="2019" name="Int. J. Syst. Evol. Microbiol.">
        <title>The Global Catalogue of Microorganisms (GCM) 10K type strain sequencing project: providing services to taxonomists for standard genome sequencing and annotation.</title>
        <authorList>
            <consortium name="The Broad Institute Genomics Platform"/>
            <consortium name="The Broad Institute Genome Sequencing Center for Infectious Disease"/>
            <person name="Wu L."/>
            <person name="Ma J."/>
        </authorList>
    </citation>
    <scope>NUCLEOTIDE SEQUENCE [LARGE SCALE GENOMIC DNA]</scope>
    <source>
        <strain evidence="12">CCUG 54939</strain>
    </source>
</reference>
<dbReference type="CDD" id="cd00209">
    <property type="entry name" value="DHFR"/>
    <property type="match status" value="1"/>
</dbReference>
<dbReference type="PROSITE" id="PS00075">
    <property type="entry name" value="DHFR_1"/>
    <property type="match status" value="1"/>
</dbReference>
<dbReference type="PANTHER" id="PTHR48069:SF3">
    <property type="entry name" value="DIHYDROFOLATE REDUCTASE"/>
    <property type="match status" value="1"/>
</dbReference>
<evidence type="ECO:0000256" key="7">
    <source>
        <dbReference type="ARBA" id="ARBA00025067"/>
    </source>
</evidence>
<evidence type="ECO:0000256" key="9">
    <source>
        <dbReference type="RuleBase" id="RU004474"/>
    </source>
</evidence>
<dbReference type="InterPro" id="IPR017925">
    <property type="entry name" value="DHFR_CS"/>
</dbReference>
<gene>
    <name evidence="11" type="primary">folA</name>
    <name evidence="11" type="ORF">ACFOSS_06530</name>
</gene>
<dbReference type="EC" id="1.5.1.3" evidence="3 8"/>
<keyword evidence="5 8" id="KW-0521">NADP</keyword>
<evidence type="ECO:0000256" key="5">
    <source>
        <dbReference type="ARBA" id="ARBA00022857"/>
    </source>
</evidence>
<organism evidence="11 12">
    <name type="scientific">Pseudaeromonas sharmana</name>
    <dbReference type="NCBI Taxonomy" id="328412"/>
    <lineage>
        <taxon>Bacteria</taxon>
        <taxon>Pseudomonadati</taxon>
        <taxon>Pseudomonadota</taxon>
        <taxon>Gammaproteobacteria</taxon>
        <taxon>Aeromonadales</taxon>
        <taxon>Aeromonadaceae</taxon>
        <taxon>Pseudaeromonas</taxon>
    </lineage>
</organism>
<proteinExistence type="inferred from homology"/>
<evidence type="ECO:0000256" key="3">
    <source>
        <dbReference type="ARBA" id="ARBA00012856"/>
    </source>
</evidence>
<comment type="similarity">
    <text evidence="2 8 9">Belongs to the dihydrofolate reductase family.</text>
</comment>
<dbReference type="RefSeq" id="WP_377151361.1">
    <property type="nucleotide sequence ID" value="NZ_JBHSAF010000006.1"/>
</dbReference>
<dbReference type="Pfam" id="PF00186">
    <property type="entry name" value="DHFR_1"/>
    <property type="match status" value="1"/>
</dbReference>
<dbReference type="NCBIfam" id="NF008037">
    <property type="entry name" value="PRK10769.1"/>
    <property type="match status" value="1"/>
</dbReference>
<comment type="catalytic activity">
    <reaction evidence="8">
        <text>(6S)-5,6,7,8-tetrahydrofolate + NADP(+) = 7,8-dihydrofolate + NADPH + H(+)</text>
        <dbReference type="Rhea" id="RHEA:15009"/>
        <dbReference type="ChEBI" id="CHEBI:15378"/>
        <dbReference type="ChEBI" id="CHEBI:57451"/>
        <dbReference type="ChEBI" id="CHEBI:57453"/>
        <dbReference type="ChEBI" id="CHEBI:57783"/>
        <dbReference type="ChEBI" id="CHEBI:58349"/>
        <dbReference type="EC" id="1.5.1.3"/>
    </reaction>
</comment>
<evidence type="ECO:0000256" key="1">
    <source>
        <dbReference type="ARBA" id="ARBA00004903"/>
    </source>
</evidence>